<reference evidence="1 2" key="1">
    <citation type="journal article" date="2021" name="Int. J. Syst. Evol. Microbiol.">
        <title>Amazonocrinis nigriterrae gen. nov., sp. nov., Atlanticothrix silvestris gen. nov., sp. nov. and Dendronalium phyllosphericum gen. nov., sp. nov., nostocacean cyanobacteria from Brazilian environments.</title>
        <authorList>
            <person name="Alvarenga D.O."/>
            <person name="Andreote A.P.D."/>
            <person name="Branco L.H.Z."/>
            <person name="Delbaje E."/>
            <person name="Cruz R.B."/>
            <person name="Varani A.M."/>
            <person name="Fiore M.F."/>
        </authorList>
    </citation>
    <scope>NUCLEOTIDE SEQUENCE [LARGE SCALE GENOMIC DNA]</scope>
    <source>
        <strain evidence="1 2">CENA369</strain>
    </source>
</reference>
<evidence type="ECO:0000313" key="2">
    <source>
        <dbReference type="Proteomes" id="UP000662314"/>
    </source>
</evidence>
<keyword evidence="2" id="KW-1185">Reference proteome</keyword>
<protein>
    <submittedName>
        <fullName evidence="1">Uncharacterized protein</fullName>
    </submittedName>
</protein>
<gene>
    <name evidence="1" type="ORF">I8752_29665</name>
</gene>
<dbReference type="RefSeq" id="WP_214435793.1">
    <property type="nucleotide sequence ID" value="NZ_CAWPUQ010000183.1"/>
</dbReference>
<name>A0A8J7IIR4_9NOST</name>
<sequence length="138" mass="15519">MQVRLAALVAAKVEGIRQSLNYSKLSDTVNLLLDAIKHKWDLKLSNLSQIETSETRVRLDKRHHDWLSQYGSQRGINIASATNLLISEYLAGNVSSFQTPLTKPVNQQPQIQTEITPIEQTQAIEKPKGQALMRSLKL</sequence>
<organism evidence="1 2">
    <name type="scientific">Dendronalium phyllosphericum CENA369</name>
    <dbReference type="NCBI Taxonomy" id="1725256"/>
    <lineage>
        <taxon>Bacteria</taxon>
        <taxon>Bacillati</taxon>
        <taxon>Cyanobacteriota</taxon>
        <taxon>Cyanophyceae</taxon>
        <taxon>Nostocales</taxon>
        <taxon>Nostocaceae</taxon>
        <taxon>Dendronalium</taxon>
        <taxon>Dendronalium phyllosphericum</taxon>
    </lineage>
</organism>
<dbReference type="Proteomes" id="UP000662314">
    <property type="component" value="Unassembled WGS sequence"/>
</dbReference>
<dbReference type="AlphaFoldDB" id="A0A8J7IIR4"/>
<comment type="caution">
    <text evidence="1">The sequence shown here is derived from an EMBL/GenBank/DDBJ whole genome shotgun (WGS) entry which is preliminary data.</text>
</comment>
<evidence type="ECO:0000313" key="1">
    <source>
        <dbReference type="EMBL" id="MBH8577077.1"/>
    </source>
</evidence>
<accession>A0A8J7IIR4</accession>
<dbReference type="EMBL" id="JAECZA010000253">
    <property type="protein sequence ID" value="MBH8577077.1"/>
    <property type="molecule type" value="Genomic_DNA"/>
</dbReference>
<proteinExistence type="predicted"/>